<organism evidence="2">
    <name type="scientific">Synura sphagnicola</name>
    <dbReference type="NCBI Taxonomy" id="52556"/>
    <lineage>
        <taxon>Eukaryota</taxon>
        <taxon>Sar</taxon>
        <taxon>Stramenopiles</taxon>
        <taxon>Ochrophyta</taxon>
        <taxon>Synurophyceae</taxon>
        <taxon>Synurales</taxon>
        <taxon>Mallomonadaceae</taxon>
        <taxon>Synura</taxon>
    </lineage>
</organism>
<proteinExistence type="predicted"/>
<dbReference type="EMBL" id="MH795129">
    <property type="protein sequence ID" value="AYO28225.1"/>
    <property type="molecule type" value="Genomic_DNA"/>
</dbReference>
<gene>
    <name evidence="2" type="primary">ycf19</name>
</gene>
<dbReference type="AlphaFoldDB" id="A0A3G2QZ00"/>
<evidence type="ECO:0000256" key="1">
    <source>
        <dbReference type="SAM" id="Phobius"/>
    </source>
</evidence>
<accession>A0A3G2QZ00</accession>
<reference evidence="2" key="1">
    <citation type="submission" date="2018-08" db="EMBL/GenBank/DDBJ databases">
        <title>Comparative Plastid Genomics of Synurophyceae: Evolutionary Evidence of Lateral Gene Transfer and Inverted Repeat Dynamics.</title>
        <authorList>
            <person name="Kim J.I."/>
            <person name="Shin H."/>
            <person name="Skaloud P."/>
            <person name="Jung J."/>
            <person name="Yoon H.S."/>
            <person name="Archibald J.M."/>
            <person name="Shin W."/>
        </authorList>
    </citation>
    <scope>NUCLEOTIDE SEQUENCE</scope>
    <source>
        <strain evidence="2">FBCC200022</strain>
    </source>
</reference>
<protein>
    <submittedName>
        <fullName evidence="2">Photosystem I assembly protein Ycf19</fullName>
    </submittedName>
</protein>
<sequence>MDTSSTYVFIFNFILIGYLNVLLYAILGLKVFRVLCYSKLTFDWFPLINPYIWPQSILTSLTQPYFRFWSRLLPAINFEKSSVRISSLVALEILNSLLFLFVRISKLIILVLLENEKLLTPL</sequence>
<keyword evidence="2" id="KW-0934">Plastid</keyword>
<keyword evidence="1" id="KW-0812">Transmembrane</keyword>
<feature type="transmembrane region" description="Helical" evidence="1">
    <location>
        <begin position="6"/>
        <end position="29"/>
    </location>
</feature>
<keyword evidence="1" id="KW-0472">Membrane</keyword>
<evidence type="ECO:0000313" key="2">
    <source>
        <dbReference type="EMBL" id="AYO28225.1"/>
    </source>
</evidence>
<keyword evidence="1" id="KW-1133">Transmembrane helix</keyword>
<name>A0A3G2QZ00_9STRA</name>
<geneLocation type="plastid" evidence="2"/>